<sequence>MYKFLALFAVLGIFAQASNAEDLSSQLDEMSKIIMDIRSEQLKRGISIIVQKKQLAKQEKGDEAEKCAELEGNKYLQQLENNNVESTSAFLDKLDGYKKDVKNGKDKDVEKAMSGLKSEFEGVLTNMQAKGETITLAYVAKANQCRGLDH</sequence>
<proteinExistence type="evidence at transcript level"/>
<feature type="chain" id="PRO_5044314727" evidence="1">
    <location>
        <begin position="21"/>
        <end position="150"/>
    </location>
</feature>
<keyword evidence="1" id="KW-0732">Signal</keyword>
<dbReference type="EMBL" id="PP517454">
    <property type="protein sequence ID" value="WXI02704.1"/>
    <property type="molecule type" value="mRNA"/>
</dbReference>
<evidence type="ECO:0000256" key="1">
    <source>
        <dbReference type="SAM" id="SignalP"/>
    </source>
</evidence>
<organism evidence="2">
    <name type="scientific">Oncocephalus sp</name>
    <dbReference type="NCBI Taxonomy" id="2944721"/>
    <lineage>
        <taxon>Eukaryota</taxon>
        <taxon>Metazoa</taxon>
        <taxon>Ecdysozoa</taxon>
        <taxon>Arthropoda</taxon>
        <taxon>Hexapoda</taxon>
        <taxon>Insecta</taxon>
        <taxon>Pterygota</taxon>
        <taxon>Neoptera</taxon>
        <taxon>Paraneoptera</taxon>
        <taxon>Hemiptera</taxon>
        <taxon>Heteroptera</taxon>
        <taxon>Panheteroptera</taxon>
        <taxon>Cimicomorpha</taxon>
        <taxon>Reduviidae</taxon>
        <taxon>Stenopodainae</taxon>
        <taxon>Oncocephalus</taxon>
    </lineage>
</organism>
<dbReference type="AlphaFoldDB" id="A0AB38ZEI4"/>
<accession>A0AB38ZEI4</accession>
<feature type="signal peptide" evidence="1">
    <location>
        <begin position="1"/>
        <end position="20"/>
    </location>
</feature>
<reference evidence="2" key="1">
    <citation type="submission" date="2024-03" db="EMBL/GenBank/DDBJ databases">
        <title>Venom adaptation and exaptation during the trophic switch to blood-feeding by kissing bugs (Reduviidae: Triatominae).</title>
        <authorList>
            <person name="Zdenek C.N."/>
            <person name="Cardoso F.C."/>
            <person name="Robinson S.D."/>
            <person name="Mercedes R.S."/>
            <person name="Raidjoe E.R."/>
            <person name="Hernandez-Vargas M.J."/>
            <person name="Jin J."/>
            <person name="Corzo G."/>
            <person name="Vetter I."/>
            <person name="King G.F."/>
            <person name="Fry B.G."/>
            <person name="Walker A."/>
        </authorList>
    </citation>
    <scope>NUCLEOTIDE SEQUENCE</scope>
</reference>
<evidence type="ECO:0000313" key="2">
    <source>
        <dbReference type="EMBL" id="WXI02704.1"/>
    </source>
</evidence>
<name>A0AB38ZEI4_9HEMI</name>
<protein>
    <submittedName>
        <fullName evidence="2">Heteropteran venom family 6 protein 1</fullName>
    </submittedName>
</protein>